<reference evidence="6" key="1">
    <citation type="submission" date="2020-02" db="EMBL/GenBank/DDBJ databases">
        <authorList>
            <person name="Meier V. D."/>
        </authorList>
    </citation>
    <scope>NUCLEOTIDE SEQUENCE</scope>
    <source>
        <strain evidence="6">AVDCRST_MAG49</strain>
    </source>
</reference>
<dbReference type="EMBL" id="CADCWG010000131">
    <property type="protein sequence ID" value="CAA9553127.1"/>
    <property type="molecule type" value="Genomic_DNA"/>
</dbReference>
<comment type="subcellular location">
    <subcellularLocation>
        <location evidence="1">Periplasm</location>
    </subcellularLocation>
</comment>
<evidence type="ECO:0000256" key="5">
    <source>
        <dbReference type="SAM" id="SignalP"/>
    </source>
</evidence>
<dbReference type="PANTHER" id="PTHR30024:SF47">
    <property type="entry name" value="TAURINE-BINDING PERIPLASMIC PROTEIN"/>
    <property type="match status" value="1"/>
</dbReference>
<dbReference type="PANTHER" id="PTHR30024">
    <property type="entry name" value="ALIPHATIC SULFONATES-BINDING PROTEIN-RELATED"/>
    <property type="match status" value="1"/>
</dbReference>
<accession>A0A6J4UME6</accession>
<protein>
    <recommendedName>
        <fullName evidence="7">SsuA/THI5-like domain-containing protein</fullName>
    </recommendedName>
</protein>
<evidence type="ECO:0000313" key="6">
    <source>
        <dbReference type="EMBL" id="CAA9553127.1"/>
    </source>
</evidence>
<comment type="similarity">
    <text evidence="2">Belongs to the bacterial solute-binding protein SsuA/TauA family.</text>
</comment>
<evidence type="ECO:0000256" key="1">
    <source>
        <dbReference type="ARBA" id="ARBA00004418"/>
    </source>
</evidence>
<keyword evidence="3 5" id="KW-0732">Signal</keyword>
<feature type="signal peptide" evidence="5">
    <location>
        <begin position="1"/>
        <end position="28"/>
    </location>
</feature>
<name>A0A6J4UME6_9BACT</name>
<evidence type="ECO:0000256" key="2">
    <source>
        <dbReference type="ARBA" id="ARBA00010742"/>
    </source>
</evidence>
<dbReference type="Gene3D" id="3.40.190.10">
    <property type="entry name" value="Periplasmic binding protein-like II"/>
    <property type="match status" value="2"/>
</dbReference>
<dbReference type="SUPFAM" id="SSF53850">
    <property type="entry name" value="Periplasmic binding protein-like II"/>
    <property type="match status" value="1"/>
</dbReference>
<gene>
    <name evidence="6" type="ORF">AVDCRST_MAG49-2007</name>
</gene>
<feature type="region of interest" description="Disordered" evidence="4">
    <location>
        <begin position="53"/>
        <end position="74"/>
    </location>
</feature>
<evidence type="ECO:0000256" key="4">
    <source>
        <dbReference type="SAM" id="MobiDB-lite"/>
    </source>
</evidence>
<proteinExistence type="inferred from homology"/>
<feature type="chain" id="PRO_5027073548" description="SsuA/THI5-like domain-containing protein" evidence="5">
    <location>
        <begin position="29"/>
        <end position="386"/>
    </location>
</feature>
<organism evidence="6">
    <name type="scientific">uncultured Thermomicrobiales bacterium</name>
    <dbReference type="NCBI Taxonomy" id="1645740"/>
    <lineage>
        <taxon>Bacteria</taxon>
        <taxon>Pseudomonadati</taxon>
        <taxon>Thermomicrobiota</taxon>
        <taxon>Thermomicrobia</taxon>
        <taxon>Thermomicrobiales</taxon>
        <taxon>environmental samples</taxon>
    </lineage>
</organism>
<dbReference type="GO" id="GO:0042597">
    <property type="term" value="C:periplasmic space"/>
    <property type="evidence" value="ECO:0007669"/>
    <property type="project" value="UniProtKB-SubCell"/>
</dbReference>
<dbReference type="Pfam" id="PF13379">
    <property type="entry name" value="NMT1_2"/>
    <property type="match status" value="1"/>
</dbReference>
<evidence type="ECO:0008006" key="7">
    <source>
        <dbReference type="Google" id="ProtNLM"/>
    </source>
</evidence>
<evidence type="ECO:0000256" key="3">
    <source>
        <dbReference type="ARBA" id="ARBA00022729"/>
    </source>
</evidence>
<dbReference type="AlphaFoldDB" id="A0A6J4UME6"/>
<sequence length="386" mass="39706">MTRTGSRYVVIALVLVLAAMAPVPNVGAAGQVVAAGALAQGPADACAPLVERRPATPRPASSPVTAGLADPAPAPAERTSVTVGFVPISIYAPLFVAFEKGYYADEGLDVTLEPLAGGSDLITLTANGEFDVAAAGAGPAFWNAMALDLPVTVVAPGHAEGSPVATPLMISREACESGAITRVADLRGKRVSVNAPGATEFWLGRALATDGLTIDDVDEQFLAFPEAVAALASGAIDAAMVGEPLATQAEQQGIASRLLDDFPVQDVQPTTVIANDGFLADHPDAANGFAVAYLRAVRDLSGAGFKAPENLAIIERYTGVPADLVAEAVQPVFVPNGVIDLASLGELQTFFRGRGQLEYETDIDPGTIVDLRYMDAALARLGPYAS</sequence>